<reference evidence="1" key="1">
    <citation type="journal article" date="2008" name="J. Bacteriol.">
        <title>Naturally occurring nonpathogenic isolates of the plant pathogen Pseudomonas syringae lack a type III secretion system and effector gene orthologues.</title>
        <authorList>
            <person name="Mohr T.J."/>
            <person name="Liu H."/>
            <person name="Yan S."/>
            <person name="Morris C.E."/>
            <person name="Castillo J.A."/>
            <person name="Jelenska J."/>
            <person name="Vinatzer B.A."/>
        </authorList>
    </citation>
    <scope>NUCLEOTIDE SEQUENCE</scope>
    <source>
        <strain evidence="1">508</strain>
    </source>
</reference>
<accession>A9QS62</accession>
<proteinExistence type="predicted"/>
<protein>
    <submittedName>
        <fullName evidence="1">Uncharacterized protein</fullName>
    </submittedName>
</protein>
<organism evidence="1">
    <name type="scientific">Pseudomonas syringae</name>
    <dbReference type="NCBI Taxonomy" id="317"/>
    <lineage>
        <taxon>Bacteria</taxon>
        <taxon>Pseudomonadati</taxon>
        <taxon>Pseudomonadota</taxon>
        <taxon>Gammaproteobacteria</taxon>
        <taxon>Pseudomonadales</taxon>
        <taxon>Pseudomonadaceae</taxon>
        <taxon>Pseudomonas</taxon>
    </lineage>
</organism>
<dbReference type="EMBL" id="EU255789">
    <property type="protein sequence ID" value="ABX64491.1"/>
    <property type="molecule type" value="Genomic_DNA"/>
</dbReference>
<dbReference type="AlphaFoldDB" id="A9QS62"/>
<sequence length="46" mass="5355">MAANRSASYLAIVKSRLNMAVLKGAWRKRRLFYPIGFYLAYERQSS</sequence>
<name>A9QS62_PSESX</name>
<evidence type="ECO:0000313" key="1">
    <source>
        <dbReference type="EMBL" id="ABX64491.1"/>
    </source>
</evidence>